<proteinExistence type="predicted"/>
<sequence length="45" mass="4966">MVGNKFYAHIPVDVGRATSKKSGKPMKDSLIVHGERDKIQIDPNS</sequence>
<name>A0ACC6TR03_9CREN</name>
<evidence type="ECO:0000313" key="2">
    <source>
        <dbReference type="Proteomes" id="UP000053480"/>
    </source>
</evidence>
<protein>
    <submittedName>
        <fullName evidence="1">Uncharacterized protein</fullName>
    </submittedName>
</protein>
<dbReference type="EMBL" id="JZWS03000023">
    <property type="protein sequence ID" value="MEW9492330.1"/>
    <property type="molecule type" value="Genomic_DNA"/>
</dbReference>
<reference evidence="1" key="1">
    <citation type="submission" date="2024-07" db="EMBL/GenBank/DDBJ databases">
        <title>Metagenome and Metagenome-Assembled Genomes of Archaea from a hot spring from the geothermal field of Los Azufres, Mexico.</title>
        <authorList>
            <person name="Marin-Paredes R."/>
            <person name="Martinez-Romero E."/>
            <person name="Servin-Garciduenas L.E."/>
        </authorList>
    </citation>
    <scope>NUCLEOTIDE SEQUENCE</scope>
    <source>
        <strain evidence="1">AZ1-454</strain>
    </source>
</reference>
<evidence type="ECO:0000313" key="1">
    <source>
        <dbReference type="EMBL" id="MEW9492330.1"/>
    </source>
</evidence>
<comment type="caution">
    <text evidence="1">The sequence shown here is derived from an EMBL/GenBank/DDBJ whole genome shotgun (WGS) entry which is preliminary data.</text>
</comment>
<accession>A0ACC6TR03</accession>
<gene>
    <name evidence="1" type="ORF">TQ35_0009055</name>
</gene>
<dbReference type="Proteomes" id="UP000053480">
    <property type="component" value="Unassembled WGS sequence"/>
</dbReference>
<organism evidence="1 2">
    <name type="scientific">Candidatus Aramenus sulfurataquae</name>
    <dbReference type="NCBI Taxonomy" id="1326980"/>
    <lineage>
        <taxon>Archaea</taxon>
        <taxon>Thermoproteota</taxon>
        <taxon>Thermoprotei</taxon>
        <taxon>Sulfolobales</taxon>
        <taxon>Sulfolobaceae</taxon>
        <taxon>Candidatus Aramenus</taxon>
    </lineage>
</organism>